<evidence type="ECO:0000313" key="7">
    <source>
        <dbReference type="EMBL" id="TKR81198.1"/>
    </source>
</evidence>
<dbReference type="PANTHER" id="PTHR43400">
    <property type="entry name" value="FUMARATE REDUCTASE"/>
    <property type="match status" value="1"/>
</dbReference>
<comment type="caution">
    <text evidence="7">The sequence shown here is derived from an EMBL/GenBank/DDBJ whole genome shotgun (WGS) entry which is preliminary data.</text>
</comment>
<evidence type="ECO:0000256" key="4">
    <source>
        <dbReference type="ARBA" id="ARBA00023002"/>
    </source>
</evidence>
<comment type="cofactor">
    <cofactor evidence="1">
        <name>FAD</name>
        <dbReference type="ChEBI" id="CHEBI:57692"/>
    </cofactor>
</comment>
<organism evidence="7">
    <name type="scientific">Steinernema carpocapsae</name>
    <name type="common">Entomopathogenic nematode</name>
    <dbReference type="NCBI Taxonomy" id="34508"/>
    <lineage>
        <taxon>Eukaryota</taxon>
        <taxon>Metazoa</taxon>
        <taxon>Ecdysozoa</taxon>
        <taxon>Nematoda</taxon>
        <taxon>Chromadorea</taxon>
        <taxon>Rhabditida</taxon>
        <taxon>Tylenchina</taxon>
        <taxon>Panagrolaimomorpha</taxon>
        <taxon>Strongyloidoidea</taxon>
        <taxon>Steinernematidae</taxon>
        <taxon>Steinernema</taxon>
    </lineage>
</organism>
<feature type="chain" id="PRO_5020389178" description="FAD-dependent oxidoreductase 2 FAD-binding domain-containing protein" evidence="5">
    <location>
        <begin position="36"/>
        <end position="322"/>
    </location>
</feature>
<dbReference type="InterPro" id="IPR027477">
    <property type="entry name" value="Succ_DH/fumarate_Rdtase_cat_sf"/>
</dbReference>
<dbReference type="InterPro" id="IPR050315">
    <property type="entry name" value="FAD-oxidoreductase_2"/>
</dbReference>
<keyword evidence="2" id="KW-0285">Flavoprotein</keyword>
<dbReference type="AlphaFoldDB" id="A0A4U5NE84"/>
<reference evidence="7" key="3">
    <citation type="journal article" date="2019" name="G3 (Bethesda)">
        <title>Hybrid Assembly of the Genome of the Entomopathogenic Nematode Steinernema carpocapsae Identifies the X-Chromosome.</title>
        <authorList>
            <person name="Serra L."/>
            <person name="Macchietto M."/>
            <person name="Macias-Munoz A."/>
            <person name="McGill C.J."/>
            <person name="Rodriguez I.M."/>
            <person name="Rodriguez B."/>
            <person name="Murad R."/>
            <person name="Mortazavi A."/>
        </authorList>
    </citation>
    <scope>NUCLEOTIDE SEQUENCE</scope>
    <source>
        <strain evidence="7">ALL</strain>
    </source>
</reference>
<evidence type="ECO:0000259" key="6">
    <source>
        <dbReference type="Pfam" id="PF00890"/>
    </source>
</evidence>
<dbReference type="Pfam" id="PF00890">
    <property type="entry name" value="FAD_binding_2"/>
    <property type="match status" value="2"/>
</dbReference>
<feature type="domain" description="FAD-dependent oxidoreductase 2 FAD-binding" evidence="6">
    <location>
        <begin position="157"/>
        <end position="314"/>
    </location>
</feature>
<dbReference type="GO" id="GO:0016491">
    <property type="term" value="F:oxidoreductase activity"/>
    <property type="evidence" value="ECO:0007669"/>
    <property type="project" value="UniProtKB-KW"/>
</dbReference>
<evidence type="ECO:0000256" key="1">
    <source>
        <dbReference type="ARBA" id="ARBA00001974"/>
    </source>
</evidence>
<dbReference type="InterPro" id="IPR036188">
    <property type="entry name" value="FAD/NAD-bd_sf"/>
</dbReference>
<accession>A0A4U5NE84</accession>
<dbReference type="EMBL" id="AZBU02000004">
    <property type="protein sequence ID" value="TKR81198.1"/>
    <property type="molecule type" value="Genomic_DNA"/>
</dbReference>
<evidence type="ECO:0000256" key="5">
    <source>
        <dbReference type="SAM" id="SignalP"/>
    </source>
</evidence>
<reference evidence="7" key="1">
    <citation type="submission" date="2013-11" db="EMBL/GenBank/DDBJ databases">
        <authorList>
            <person name="Sternberg P."/>
            <person name="Dillman A."/>
            <person name="Macchietto M."/>
        </authorList>
    </citation>
    <scope>NUCLEOTIDE SEQUENCE</scope>
    <source>
        <strain evidence="7">ALL</strain>
    </source>
</reference>
<sequence>MPLIAECPQWNRTISEKMANLAYFVLLTVCVMAQGSPKMPHSEDPVIVVGGGLAGLSSSIEALRNGGKVILIEREKNVGGNSAKASSGIKGCGTEAQDRLGMKDSTDKLYSDSPLEIATMTERSSMFWIPSPKEGRPSPVGISIIRALKFSTYILKEVEERSEFMKILVNTEVLGLVTWNEYITGVRIKKEDGSLDEIRGKSVILATGRFSSDRHNESSLLNEFASDKMGFLTTNGAFARGEGIKMARAMGAQIIGMEHVQIHLTAFIDPKDPTAGRLCAEKVNSKGVRFANELGRRDYLTGRIQSEGDDFPENPKWRYVIC</sequence>
<evidence type="ECO:0000256" key="3">
    <source>
        <dbReference type="ARBA" id="ARBA00022827"/>
    </source>
</evidence>
<reference evidence="7" key="2">
    <citation type="journal article" date="2015" name="Genome Biol.">
        <title>Comparative genomics of Steinernema reveals deeply conserved gene regulatory networks.</title>
        <authorList>
            <person name="Dillman A.R."/>
            <person name="Macchietto M."/>
            <person name="Porter C.F."/>
            <person name="Rogers A."/>
            <person name="Williams B."/>
            <person name="Antoshechkin I."/>
            <person name="Lee M.M."/>
            <person name="Goodwin Z."/>
            <person name="Lu X."/>
            <person name="Lewis E.E."/>
            <person name="Goodrich-Blair H."/>
            <person name="Stock S.P."/>
            <person name="Adams B.J."/>
            <person name="Sternberg P.W."/>
            <person name="Mortazavi A."/>
        </authorList>
    </citation>
    <scope>NUCLEOTIDE SEQUENCE [LARGE SCALE GENOMIC DNA]</scope>
    <source>
        <strain evidence="7">ALL</strain>
    </source>
</reference>
<keyword evidence="5" id="KW-0732">Signal</keyword>
<dbReference type="SUPFAM" id="SSF56425">
    <property type="entry name" value="Succinate dehydrogenase/fumarate reductase flavoprotein, catalytic domain"/>
    <property type="match status" value="1"/>
</dbReference>
<name>A0A4U5NE84_STECR</name>
<dbReference type="PANTHER" id="PTHR43400:SF7">
    <property type="entry name" value="FAD-DEPENDENT OXIDOREDUCTASE 2 FAD BINDING DOMAIN-CONTAINING PROTEIN"/>
    <property type="match status" value="1"/>
</dbReference>
<gene>
    <name evidence="7" type="ORF">L596_015112</name>
</gene>
<keyword evidence="3" id="KW-0274">FAD</keyword>
<proteinExistence type="predicted"/>
<dbReference type="Gene3D" id="3.50.50.60">
    <property type="entry name" value="FAD/NAD(P)-binding domain"/>
    <property type="match status" value="2"/>
</dbReference>
<feature type="signal peptide" evidence="5">
    <location>
        <begin position="1"/>
        <end position="35"/>
    </location>
</feature>
<dbReference type="Gene3D" id="3.90.700.10">
    <property type="entry name" value="Succinate dehydrogenase/fumarate reductase flavoprotein, catalytic domain"/>
    <property type="match status" value="1"/>
</dbReference>
<evidence type="ECO:0000256" key="2">
    <source>
        <dbReference type="ARBA" id="ARBA00022630"/>
    </source>
</evidence>
<feature type="domain" description="FAD-dependent oxidoreductase 2 FAD-binding" evidence="6">
    <location>
        <begin position="46"/>
        <end position="109"/>
    </location>
</feature>
<dbReference type="OrthoDB" id="71672at2759"/>
<dbReference type="STRING" id="34508.A0A4U5NE84"/>
<dbReference type="SUPFAM" id="SSF51905">
    <property type="entry name" value="FAD/NAD(P)-binding domain"/>
    <property type="match status" value="1"/>
</dbReference>
<dbReference type="InterPro" id="IPR003953">
    <property type="entry name" value="FAD-dep_OxRdtase_2_FAD-bd"/>
</dbReference>
<keyword evidence="4" id="KW-0560">Oxidoreductase</keyword>
<protein>
    <recommendedName>
        <fullName evidence="6">FAD-dependent oxidoreductase 2 FAD-binding domain-containing protein</fullName>
    </recommendedName>
</protein>